<dbReference type="EMBL" id="JAWDJT010000002">
    <property type="protein sequence ID" value="MDU0369338.1"/>
    <property type="molecule type" value="Genomic_DNA"/>
</dbReference>
<dbReference type="InterPro" id="IPR034660">
    <property type="entry name" value="DinB/YfiT-like"/>
</dbReference>
<comment type="caution">
    <text evidence="2">The sequence shown here is derived from an EMBL/GenBank/DDBJ whole genome shotgun (WGS) entry which is preliminary data.</text>
</comment>
<dbReference type="SUPFAM" id="SSF109854">
    <property type="entry name" value="DinB/YfiT-like putative metalloenzymes"/>
    <property type="match status" value="1"/>
</dbReference>
<protein>
    <submittedName>
        <fullName evidence="2">DinB family protein</fullName>
    </submittedName>
</protein>
<dbReference type="InterPro" id="IPR024775">
    <property type="entry name" value="DinB-like"/>
</dbReference>
<name>A0ABU3TD92_9BACT</name>
<feature type="domain" description="DinB-like" evidence="1">
    <location>
        <begin position="24"/>
        <end position="154"/>
    </location>
</feature>
<reference evidence="2 3" key="1">
    <citation type="submission" date="2023-10" db="EMBL/GenBank/DDBJ databases">
        <title>Hymenobacter endophyticus sp. nov., an isolate from the leaf tissues of wheat.</title>
        <authorList>
            <person name="Dai Y."/>
        </authorList>
    </citation>
    <scope>NUCLEOTIDE SEQUENCE [LARGE SCALE GENOMIC DNA]</scope>
    <source>
        <strain evidence="2 3">ZK17L-C2</strain>
    </source>
</reference>
<evidence type="ECO:0000259" key="1">
    <source>
        <dbReference type="Pfam" id="PF12867"/>
    </source>
</evidence>
<dbReference type="Proteomes" id="UP001250698">
    <property type="component" value="Unassembled WGS sequence"/>
</dbReference>
<gene>
    <name evidence="2" type="ORF">ROI90_02925</name>
</gene>
<evidence type="ECO:0000313" key="2">
    <source>
        <dbReference type="EMBL" id="MDU0369338.1"/>
    </source>
</evidence>
<accession>A0ABU3TD92</accession>
<evidence type="ECO:0000313" key="3">
    <source>
        <dbReference type="Proteomes" id="UP001250698"/>
    </source>
</evidence>
<dbReference type="RefSeq" id="WP_315996853.1">
    <property type="nucleotide sequence ID" value="NZ_JAWDJT010000002.1"/>
</dbReference>
<dbReference type="Gene3D" id="1.20.120.450">
    <property type="entry name" value="dinb family like domain"/>
    <property type="match status" value="1"/>
</dbReference>
<sequence length="162" mass="17706">MSEINRLLDQLHRAFDGDAWSGPNLQVTLAGLPAAQAAAHPLAGAHSIWEIVLHLTTWLRVVRQRLATHTLIGPTDAENWPPLPAHPDEAEWQRALTELQGAHTALLTAVQELSDDDLVQFPTPLAEYPAGTPGSCYVLLHGVVQHNQYHTGQIALLRKAFG</sequence>
<dbReference type="Pfam" id="PF12867">
    <property type="entry name" value="DinB_2"/>
    <property type="match status" value="1"/>
</dbReference>
<proteinExistence type="predicted"/>
<keyword evidence="3" id="KW-1185">Reference proteome</keyword>
<organism evidence="2 3">
    <name type="scientific">Hymenobacter endophyticus</name>
    <dbReference type="NCBI Taxonomy" id="3076335"/>
    <lineage>
        <taxon>Bacteria</taxon>
        <taxon>Pseudomonadati</taxon>
        <taxon>Bacteroidota</taxon>
        <taxon>Cytophagia</taxon>
        <taxon>Cytophagales</taxon>
        <taxon>Hymenobacteraceae</taxon>
        <taxon>Hymenobacter</taxon>
    </lineage>
</organism>